<sequence length="33" mass="3803">MDLKNEPKPMCLSPVYNKVMRDAWRPAQSLIVA</sequence>
<dbReference type="AlphaFoldDB" id="Q2SG31"/>
<dbReference type="Proteomes" id="UP000000238">
    <property type="component" value="Chromosome"/>
</dbReference>
<protein>
    <submittedName>
        <fullName evidence="1">Uncharacterized protein</fullName>
    </submittedName>
</protein>
<dbReference type="EMBL" id="CP000155">
    <property type="protein sequence ID" value="ABC30393.1"/>
    <property type="molecule type" value="Genomic_DNA"/>
</dbReference>
<gene>
    <name evidence="1" type="ordered locus">HCH_03653</name>
</gene>
<organism evidence="1 2">
    <name type="scientific">Hahella chejuensis (strain KCTC 2396)</name>
    <dbReference type="NCBI Taxonomy" id="349521"/>
    <lineage>
        <taxon>Bacteria</taxon>
        <taxon>Pseudomonadati</taxon>
        <taxon>Pseudomonadota</taxon>
        <taxon>Gammaproteobacteria</taxon>
        <taxon>Oceanospirillales</taxon>
        <taxon>Hahellaceae</taxon>
        <taxon>Hahella</taxon>
    </lineage>
</organism>
<accession>Q2SG31</accession>
<dbReference type="HOGENOM" id="CLU_3382134_0_0_6"/>
<evidence type="ECO:0000313" key="2">
    <source>
        <dbReference type="Proteomes" id="UP000000238"/>
    </source>
</evidence>
<dbReference type="KEGG" id="hch:HCH_03653"/>
<proteinExistence type="predicted"/>
<evidence type="ECO:0000313" key="1">
    <source>
        <dbReference type="EMBL" id="ABC30393.1"/>
    </source>
</evidence>
<reference evidence="1 2" key="1">
    <citation type="journal article" date="2005" name="Nucleic Acids Res.">
        <title>Genomic blueprint of Hahella chejuensis, a marine microbe producing an algicidal agent.</title>
        <authorList>
            <person name="Jeong H."/>
            <person name="Yim J.H."/>
            <person name="Lee C."/>
            <person name="Choi S.-H."/>
            <person name="Park Y.K."/>
            <person name="Yoon S.H."/>
            <person name="Hur C.-G."/>
            <person name="Kang H.-Y."/>
            <person name="Kim D."/>
            <person name="Lee H.H."/>
            <person name="Park K.H."/>
            <person name="Park S.-H."/>
            <person name="Park H.-S."/>
            <person name="Lee H.K."/>
            <person name="Oh T.K."/>
            <person name="Kim J.F."/>
        </authorList>
    </citation>
    <scope>NUCLEOTIDE SEQUENCE [LARGE SCALE GENOMIC DNA]</scope>
    <source>
        <strain evidence="1 2">KCTC 2396</strain>
    </source>
</reference>
<keyword evidence="2" id="KW-1185">Reference proteome</keyword>
<name>Q2SG31_HAHCH</name>